<dbReference type="EMBL" id="CP113797">
    <property type="protein sequence ID" value="WAL60082.1"/>
    <property type="molecule type" value="Genomic_DNA"/>
</dbReference>
<accession>A0A9E8ZC18</accession>
<dbReference type="AlphaFoldDB" id="A0A9E8ZC18"/>
<name>A0A9E8ZC18_9CYAN</name>
<organism evidence="1 2">
    <name type="scientific">Thermocoleostomius sinensis A174</name>
    <dbReference type="NCBI Taxonomy" id="2016057"/>
    <lineage>
        <taxon>Bacteria</taxon>
        <taxon>Bacillati</taxon>
        <taxon>Cyanobacteriota</taxon>
        <taxon>Cyanophyceae</taxon>
        <taxon>Oculatellales</taxon>
        <taxon>Oculatellaceae</taxon>
        <taxon>Thermocoleostomius</taxon>
    </lineage>
</organism>
<sequence length="472" mass="53843">MTHQIFPLPKNEPLKRLNIYDGLLITADRWQKAHQYHRDRQNIHYQSIHQPMIVWGLGVRAIQPPQDEDKAANDPDWKNIPKEYRDNRWLQIQPGLAIDLMGNPIRVKEPILFRIDTPAPQESEEEPSYKTKTVYLVLRYIEPRNPGQSNGNGTIPEIQEWYRIDERTDLPLPEEIELCRIVLSPTTGPNIIHLKNPKEVLFPKLNEIDLRYRLRAQARPEAVIRSALLQSDDENRDRAQQKNLSYLMQSVKALYPTLQGAPDIEIITTSNLNNTEKPIDIDLLYLTVEQCSSCDLVDSDSVDKISAALKAYKQSGGVILIEAASDHEIKEVKTVIDRTINPEVQSLTQSLKPTSEALSEQSTQDLNRLKDLLGSEILKPWSELDEQHPLNLLRTHPFLFVALPDVTASPLQLYVADGIIVVLGNLSASWGPDPEDKNCPRHKIRAAQEFGINILHFAWQRRQISELLQPGA</sequence>
<dbReference type="KEGG" id="tsin:OXH18_23405"/>
<protein>
    <recommendedName>
        <fullName evidence="3">DUF4159 domain-containing protein</fullName>
    </recommendedName>
</protein>
<evidence type="ECO:0000313" key="1">
    <source>
        <dbReference type="EMBL" id="WAL60082.1"/>
    </source>
</evidence>
<keyword evidence="2" id="KW-1185">Reference proteome</keyword>
<evidence type="ECO:0000313" key="2">
    <source>
        <dbReference type="Proteomes" id="UP001163152"/>
    </source>
</evidence>
<proteinExistence type="predicted"/>
<dbReference type="Proteomes" id="UP001163152">
    <property type="component" value="Chromosome"/>
</dbReference>
<gene>
    <name evidence="1" type="ORF">OXH18_23405</name>
</gene>
<evidence type="ECO:0008006" key="3">
    <source>
        <dbReference type="Google" id="ProtNLM"/>
    </source>
</evidence>
<dbReference type="RefSeq" id="WP_268609925.1">
    <property type="nucleotide sequence ID" value="NZ_CP113797.1"/>
</dbReference>
<reference evidence="1" key="1">
    <citation type="submission" date="2022-12" db="EMBL/GenBank/DDBJ databases">
        <title>Polyphasic identification of a Novel Hot-Spring Cyanobacterium Ocullathermofonsia sinensis gen nov. sp. nov. and Genomic Insights on its Adaptations to the Thermal Habitat.</title>
        <authorList>
            <person name="Daroch M."/>
            <person name="Tang J."/>
            <person name="Jiang Y."/>
        </authorList>
    </citation>
    <scope>NUCLEOTIDE SEQUENCE</scope>
    <source>
        <strain evidence="1">PKUAC-SCTA174</strain>
    </source>
</reference>